<sequence>MADFTPITVPVVSEPITYFHPTPLSARFTALLPVLSAHIEAERDLAHVDRWDMAFIDWLTEAERTRADLEAALNVLCETEVQRREDKPLLRMAMLTRLMLASEDAQEFLHLHSLPQQMPSVFRCAGDHPIAARTNLLLSEAFSRLDALASLPDYLDPIEVEAEAPVADSLAFAPAL</sequence>
<organism evidence="1 2">
    <name type="scientific">Paenirhodobacter populi</name>
    <dbReference type="NCBI Taxonomy" id="2306993"/>
    <lineage>
        <taxon>Bacteria</taxon>
        <taxon>Pseudomonadati</taxon>
        <taxon>Pseudomonadota</taxon>
        <taxon>Alphaproteobacteria</taxon>
        <taxon>Rhodobacterales</taxon>
        <taxon>Rhodobacter group</taxon>
        <taxon>Paenirhodobacter</taxon>
    </lineage>
</organism>
<dbReference type="EMBL" id="SAUZ01000042">
    <property type="protein sequence ID" value="RWR16506.1"/>
    <property type="molecule type" value="Genomic_DNA"/>
</dbReference>
<reference evidence="1 2" key="1">
    <citation type="submission" date="2019-01" db="EMBL/GenBank/DDBJ databases">
        <title>Sinorhodobacter populi sp. nov. isolated from the symptomatic bark tissue of Populus euramericana canker.</title>
        <authorList>
            <person name="Xu G."/>
        </authorList>
    </citation>
    <scope>NUCLEOTIDE SEQUENCE [LARGE SCALE GENOMIC DNA]</scope>
    <source>
        <strain evidence="1 2">SK2B-1</strain>
    </source>
</reference>
<name>A0A443J7N5_9RHOB</name>
<evidence type="ECO:0000313" key="2">
    <source>
        <dbReference type="Proteomes" id="UP000284476"/>
    </source>
</evidence>
<proteinExistence type="predicted"/>
<evidence type="ECO:0000313" key="1">
    <source>
        <dbReference type="EMBL" id="RWR16506.1"/>
    </source>
</evidence>
<accession>A0A443J7N5</accession>
<dbReference type="AlphaFoldDB" id="A0A443J7N5"/>
<reference evidence="1 2" key="2">
    <citation type="submission" date="2019-01" db="EMBL/GenBank/DDBJ databases">
        <authorList>
            <person name="Li Y."/>
        </authorList>
    </citation>
    <scope>NUCLEOTIDE SEQUENCE [LARGE SCALE GENOMIC DNA]</scope>
    <source>
        <strain evidence="1 2">SK2B-1</strain>
    </source>
</reference>
<dbReference type="RefSeq" id="WP_128210477.1">
    <property type="nucleotide sequence ID" value="NZ_JBHRSO010000036.1"/>
</dbReference>
<protein>
    <submittedName>
        <fullName evidence="1">Uncharacterized protein</fullName>
    </submittedName>
</protein>
<dbReference type="Proteomes" id="UP000284476">
    <property type="component" value="Unassembled WGS sequence"/>
</dbReference>
<gene>
    <name evidence="1" type="ORF">D2T30_21540</name>
</gene>
<comment type="caution">
    <text evidence="1">The sequence shown here is derived from an EMBL/GenBank/DDBJ whole genome shotgun (WGS) entry which is preliminary data.</text>
</comment>